<sequence length="93" mass="10261">MQGDTHVGTLLLDHIDQPWLHCRFTATAAWDSVRPVLAAWTQAVESDDSNELAVDEALEAVDALQLALVAVAGSERIDDFLIHVEGDTARFRY</sequence>
<gene>
    <name evidence="1" type="ORF">GCM10010421_28130</name>
</gene>
<name>A0ABP5WXW5_9ACTN</name>
<organism evidence="1 2">
    <name type="scientific">Streptomyces glaucus</name>
    <dbReference type="NCBI Taxonomy" id="284029"/>
    <lineage>
        <taxon>Bacteria</taxon>
        <taxon>Bacillati</taxon>
        <taxon>Actinomycetota</taxon>
        <taxon>Actinomycetes</taxon>
        <taxon>Kitasatosporales</taxon>
        <taxon>Streptomycetaceae</taxon>
        <taxon>Streptomyces</taxon>
    </lineage>
</organism>
<accession>A0ABP5WXW5</accession>
<evidence type="ECO:0000313" key="2">
    <source>
        <dbReference type="Proteomes" id="UP001500460"/>
    </source>
</evidence>
<protein>
    <submittedName>
        <fullName evidence="1">Uncharacterized protein</fullName>
    </submittedName>
</protein>
<evidence type="ECO:0000313" key="1">
    <source>
        <dbReference type="EMBL" id="GAA2436735.1"/>
    </source>
</evidence>
<dbReference type="EMBL" id="BAAATK010000015">
    <property type="protein sequence ID" value="GAA2436735.1"/>
    <property type="molecule type" value="Genomic_DNA"/>
</dbReference>
<comment type="caution">
    <text evidence="1">The sequence shown here is derived from an EMBL/GenBank/DDBJ whole genome shotgun (WGS) entry which is preliminary data.</text>
</comment>
<dbReference type="Proteomes" id="UP001500460">
    <property type="component" value="Unassembled WGS sequence"/>
</dbReference>
<proteinExistence type="predicted"/>
<reference evidence="2" key="1">
    <citation type="journal article" date="2019" name="Int. J. Syst. Evol. Microbiol.">
        <title>The Global Catalogue of Microorganisms (GCM) 10K type strain sequencing project: providing services to taxonomists for standard genome sequencing and annotation.</title>
        <authorList>
            <consortium name="The Broad Institute Genomics Platform"/>
            <consortium name="The Broad Institute Genome Sequencing Center for Infectious Disease"/>
            <person name="Wu L."/>
            <person name="Ma J."/>
        </authorList>
    </citation>
    <scope>NUCLEOTIDE SEQUENCE [LARGE SCALE GENOMIC DNA]</scope>
    <source>
        <strain evidence="2">JCM 6922</strain>
    </source>
</reference>
<keyword evidence="2" id="KW-1185">Reference proteome</keyword>